<feature type="transmembrane region" description="Helical" evidence="6">
    <location>
        <begin position="216"/>
        <end position="234"/>
    </location>
</feature>
<gene>
    <name evidence="8" type="ORF">AMATHDRAFT_5092</name>
</gene>
<dbReference type="PANTHER" id="PTHR23501">
    <property type="entry name" value="MAJOR FACILITATOR SUPERFAMILY"/>
    <property type="match status" value="1"/>
</dbReference>
<feature type="compositionally biased region" description="Polar residues" evidence="5">
    <location>
        <begin position="11"/>
        <end position="21"/>
    </location>
</feature>
<sequence length="650" mass="69954">MAEKSSVAALPSSSATAAQFSDPFTKSDDKILSTSSTTCGSSELTTTENASCTTLDVTNEKTSTTHNQLPTLRLLLAHIGAAMTLFLATTDATIVSTSLPTIASELKASQTQYTWVGVAYMLTQTAFQPLYGRISDLVGRKNVLYSSMAIFSLGSLLCGVAQSVRYPLFFTLHRESVTYVPLFEAGIGGGGIVSAVWVITAEIVEVANRAKWSQALSVTWSCSAIAGPLLGGLFSGRSRSGSRSSVINVGAQGDHHTSNVLSWRWGFYLNLPICLVALLILLYALRDVSFQKTTGTTWHTLAQRFDFGGLFLFMLGSGLITVGFSFAAENGWASASTLCLIIFGLTILLCGGLYEKYTTRDCLFPETTFKDITTIVILLISFLHNFAFNAGTFYLALYFQAATGSPPFEAGLKMLPYSLGSSLASIPAAWFIGFWQKKTHDTSGQRLVIIFGLLISTLGFGLLILLDEHSRVYAQILYLLIAGIGLGMLFHAPYQVFTRALKSHELASGTSAFFLVRFSGATIGLAVAGAIFYARTASRIPSGLPSQLLGSSVDYSQLQGIEPPWLKQQVLRIVSSSLQTVWIVCAPCLGLASLVGIFSNLDPIQYSDSVNLTQISLLIRRMPIDRESDASPSNSFMGAEPKSAEANPKC</sequence>
<name>A0A2A9NN96_9AGAR</name>
<feature type="transmembrane region" description="Helical" evidence="6">
    <location>
        <begin position="113"/>
        <end position="131"/>
    </location>
</feature>
<dbReference type="OrthoDB" id="2351791at2759"/>
<dbReference type="STRING" id="703135.A0A2A9NN96"/>
<feature type="domain" description="Major facilitator superfamily (MFS) profile" evidence="7">
    <location>
        <begin position="77"/>
        <end position="604"/>
    </location>
</feature>
<feature type="transmembrane region" description="Helical" evidence="6">
    <location>
        <begin position="305"/>
        <end position="326"/>
    </location>
</feature>
<feature type="transmembrane region" description="Helical" evidence="6">
    <location>
        <begin position="472"/>
        <end position="492"/>
    </location>
</feature>
<feature type="transmembrane region" description="Helical" evidence="6">
    <location>
        <begin position="512"/>
        <end position="534"/>
    </location>
</feature>
<evidence type="ECO:0000256" key="4">
    <source>
        <dbReference type="ARBA" id="ARBA00023136"/>
    </source>
</evidence>
<feature type="transmembrane region" description="Helical" evidence="6">
    <location>
        <begin position="447"/>
        <end position="466"/>
    </location>
</feature>
<evidence type="ECO:0000256" key="6">
    <source>
        <dbReference type="SAM" id="Phobius"/>
    </source>
</evidence>
<feature type="transmembrane region" description="Helical" evidence="6">
    <location>
        <begin position="74"/>
        <end position="93"/>
    </location>
</feature>
<organism evidence="8 9">
    <name type="scientific">Amanita thiersii Skay4041</name>
    <dbReference type="NCBI Taxonomy" id="703135"/>
    <lineage>
        <taxon>Eukaryota</taxon>
        <taxon>Fungi</taxon>
        <taxon>Dikarya</taxon>
        <taxon>Basidiomycota</taxon>
        <taxon>Agaricomycotina</taxon>
        <taxon>Agaricomycetes</taxon>
        <taxon>Agaricomycetidae</taxon>
        <taxon>Agaricales</taxon>
        <taxon>Pluteineae</taxon>
        <taxon>Amanitaceae</taxon>
        <taxon>Amanita</taxon>
    </lineage>
</organism>
<feature type="transmembrane region" description="Helical" evidence="6">
    <location>
        <begin position="332"/>
        <end position="354"/>
    </location>
</feature>
<feature type="region of interest" description="Disordered" evidence="5">
    <location>
        <begin position="1"/>
        <end position="21"/>
    </location>
</feature>
<feature type="transmembrane region" description="Helical" evidence="6">
    <location>
        <begin position="375"/>
        <end position="397"/>
    </location>
</feature>
<dbReference type="GO" id="GO:0022857">
    <property type="term" value="F:transmembrane transporter activity"/>
    <property type="evidence" value="ECO:0007669"/>
    <property type="project" value="InterPro"/>
</dbReference>
<feature type="transmembrane region" description="Helical" evidence="6">
    <location>
        <begin position="265"/>
        <end position="285"/>
    </location>
</feature>
<dbReference type="PANTHER" id="PTHR23501:SF102">
    <property type="entry name" value="DRUG TRANSPORTER, PUTATIVE (AFU_ORTHOLOGUE AFUA_3G08530)-RELATED"/>
    <property type="match status" value="1"/>
</dbReference>
<keyword evidence="3 6" id="KW-1133">Transmembrane helix</keyword>
<evidence type="ECO:0000256" key="2">
    <source>
        <dbReference type="ARBA" id="ARBA00022692"/>
    </source>
</evidence>
<evidence type="ECO:0000259" key="7">
    <source>
        <dbReference type="PROSITE" id="PS50850"/>
    </source>
</evidence>
<comment type="subcellular location">
    <subcellularLocation>
        <location evidence="1">Membrane</location>
        <topology evidence="1">Multi-pass membrane protein</topology>
    </subcellularLocation>
</comment>
<keyword evidence="4 6" id="KW-0472">Membrane</keyword>
<feature type="transmembrane region" description="Helical" evidence="6">
    <location>
        <begin position="581"/>
        <end position="601"/>
    </location>
</feature>
<keyword evidence="9" id="KW-1185">Reference proteome</keyword>
<evidence type="ECO:0000256" key="1">
    <source>
        <dbReference type="ARBA" id="ARBA00004141"/>
    </source>
</evidence>
<accession>A0A2A9NN96</accession>
<evidence type="ECO:0000313" key="8">
    <source>
        <dbReference type="EMBL" id="PFH49200.1"/>
    </source>
</evidence>
<protein>
    <recommendedName>
        <fullName evidence="7">Major facilitator superfamily (MFS) profile domain-containing protein</fullName>
    </recommendedName>
</protein>
<evidence type="ECO:0000256" key="5">
    <source>
        <dbReference type="SAM" id="MobiDB-lite"/>
    </source>
</evidence>
<reference evidence="8 9" key="1">
    <citation type="submission" date="2014-02" db="EMBL/GenBank/DDBJ databases">
        <title>Transposable element dynamics among asymbiotic and ectomycorrhizal Amanita fungi.</title>
        <authorList>
            <consortium name="DOE Joint Genome Institute"/>
            <person name="Hess J."/>
            <person name="Skrede I."/>
            <person name="Wolfe B."/>
            <person name="LaButti K."/>
            <person name="Ohm R.A."/>
            <person name="Grigoriev I.V."/>
            <person name="Pringle A."/>
        </authorList>
    </citation>
    <scope>NUCLEOTIDE SEQUENCE [LARGE SCALE GENOMIC DNA]</scope>
    <source>
        <strain evidence="8 9">SKay4041</strain>
    </source>
</reference>
<dbReference type="InterPro" id="IPR036259">
    <property type="entry name" value="MFS_trans_sf"/>
</dbReference>
<dbReference type="GO" id="GO:0005886">
    <property type="term" value="C:plasma membrane"/>
    <property type="evidence" value="ECO:0007669"/>
    <property type="project" value="TreeGrafter"/>
</dbReference>
<feature type="transmembrane region" description="Helical" evidence="6">
    <location>
        <begin position="143"/>
        <end position="162"/>
    </location>
</feature>
<evidence type="ECO:0000256" key="3">
    <source>
        <dbReference type="ARBA" id="ARBA00022989"/>
    </source>
</evidence>
<dbReference type="InterPro" id="IPR020846">
    <property type="entry name" value="MFS_dom"/>
</dbReference>
<dbReference type="PROSITE" id="PS50850">
    <property type="entry name" value="MFS"/>
    <property type="match status" value="1"/>
</dbReference>
<keyword evidence="2 6" id="KW-0812">Transmembrane</keyword>
<evidence type="ECO:0000313" key="9">
    <source>
        <dbReference type="Proteomes" id="UP000242287"/>
    </source>
</evidence>
<dbReference type="AlphaFoldDB" id="A0A2A9NN96"/>
<dbReference type="InterPro" id="IPR011701">
    <property type="entry name" value="MFS"/>
</dbReference>
<feature type="transmembrane region" description="Helical" evidence="6">
    <location>
        <begin position="417"/>
        <end position="435"/>
    </location>
</feature>
<dbReference type="Gene3D" id="1.20.1250.20">
    <property type="entry name" value="MFS general substrate transporter like domains"/>
    <property type="match status" value="2"/>
</dbReference>
<dbReference type="Pfam" id="PF07690">
    <property type="entry name" value="MFS_1"/>
    <property type="match status" value="1"/>
</dbReference>
<dbReference type="Proteomes" id="UP000242287">
    <property type="component" value="Unassembled WGS sequence"/>
</dbReference>
<proteinExistence type="predicted"/>
<feature type="transmembrane region" description="Helical" evidence="6">
    <location>
        <begin position="182"/>
        <end position="204"/>
    </location>
</feature>
<dbReference type="SUPFAM" id="SSF103473">
    <property type="entry name" value="MFS general substrate transporter"/>
    <property type="match status" value="1"/>
</dbReference>
<dbReference type="EMBL" id="KZ302036">
    <property type="protein sequence ID" value="PFH49200.1"/>
    <property type="molecule type" value="Genomic_DNA"/>
</dbReference>
<feature type="region of interest" description="Disordered" evidence="5">
    <location>
        <begin position="628"/>
        <end position="650"/>
    </location>
</feature>